<accession>A0A1B8GSN0</accession>
<feature type="domain" description="Protein kinase" evidence="10">
    <location>
        <begin position="94"/>
        <end position="371"/>
    </location>
</feature>
<evidence type="ECO:0000256" key="9">
    <source>
        <dbReference type="ARBA" id="ARBA00048679"/>
    </source>
</evidence>
<dbReference type="RefSeq" id="XP_018132577.1">
    <property type="nucleotide sequence ID" value="XM_018272909.1"/>
</dbReference>
<evidence type="ECO:0000259" key="10">
    <source>
        <dbReference type="PROSITE" id="PS50011"/>
    </source>
</evidence>
<name>A0A1B8GSN0_9PEZI</name>
<evidence type="ECO:0000256" key="2">
    <source>
        <dbReference type="ARBA" id="ARBA00011534"/>
    </source>
</evidence>
<proteinExistence type="predicted"/>
<dbReference type="OrthoDB" id="4062651at2759"/>
<organism evidence="11 12">
    <name type="scientific">Pseudogymnoascus verrucosus</name>
    <dbReference type="NCBI Taxonomy" id="342668"/>
    <lineage>
        <taxon>Eukaryota</taxon>
        <taxon>Fungi</taxon>
        <taxon>Dikarya</taxon>
        <taxon>Ascomycota</taxon>
        <taxon>Pezizomycotina</taxon>
        <taxon>Leotiomycetes</taxon>
        <taxon>Thelebolales</taxon>
        <taxon>Thelebolaceae</taxon>
        <taxon>Pseudogymnoascus</taxon>
    </lineage>
</organism>
<evidence type="ECO:0000256" key="1">
    <source>
        <dbReference type="ARBA" id="ARBA00003747"/>
    </source>
</evidence>
<comment type="catalytic activity">
    <reaction evidence="9">
        <text>L-seryl-[protein] + ATP = O-phospho-L-seryl-[protein] + ADP + H(+)</text>
        <dbReference type="Rhea" id="RHEA:17989"/>
        <dbReference type="Rhea" id="RHEA-COMP:9863"/>
        <dbReference type="Rhea" id="RHEA-COMP:11604"/>
        <dbReference type="ChEBI" id="CHEBI:15378"/>
        <dbReference type="ChEBI" id="CHEBI:29999"/>
        <dbReference type="ChEBI" id="CHEBI:30616"/>
        <dbReference type="ChEBI" id="CHEBI:83421"/>
        <dbReference type="ChEBI" id="CHEBI:456216"/>
        <dbReference type="EC" id="2.7.11.1"/>
    </reaction>
</comment>
<dbReference type="EMBL" id="KV460215">
    <property type="protein sequence ID" value="OBT98844.1"/>
    <property type="molecule type" value="Genomic_DNA"/>
</dbReference>
<evidence type="ECO:0000256" key="6">
    <source>
        <dbReference type="ARBA" id="ARBA00030980"/>
    </source>
</evidence>
<evidence type="ECO:0000256" key="7">
    <source>
        <dbReference type="ARBA" id="ARBA00033194"/>
    </source>
</evidence>
<evidence type="ECO:0000256" key="4">
    <source>
        <dbReference type="ARBA" id="ARBA00013948"/>
    </source>
</evidence>
<dbReference type="GO" id="GO:0004674">
    <property type="term" value="F:protein serine/threonine kinase activity"/>
    <property type="evidence" value="ECO:0007669"/>
    <property type="project" value="UniProtKB-EC"/>
</dbReference>
<dbReference type="InterPro" id="IPR011009">
    <property type="entry name" value="Kinase-like_dom_sf"/>
</dbReference>
<dbReference type="Gene3D" id="1.10.510.10">
    <property type="entry name" value="Transferase(Phosphotransferase) domain 1"/>
    <property type="match status" value="1"/>
</dbReference>
<dbReference type="PROSITE" id="PS00109">
    <property type="entry name" value="PROTEIN_KINASE_TYR"/>
    <property type="match status" value="1"/>
</dbReference>
<comment type="subunit">
    <text evidence="2">Component of the EKC/KEOPS complex composed of at least BUD32, CGI121, GON7, KAE1 and PCC1; the whole complex dimerizes.</text>
</comment>
<comment type="catalytic activity">
    <reaction evidence="8">
        <text>L-threonyl-[protein] + ATP = O-phospho-L-threonyl-[protein] + ADP + H(+)</text>
        <dbReference type="Rhea" id="RHEA:46608"/>
        <dbReference type="Rhea" id="RHEA-COMP:11060"/>
        <dbReference type="Rhea" id="RHEA-COMP:11605"/>
        <dbReference type="ChEBI" id="CHEBI:15378"/>
        <dbReference type="ChEBI" id="CHEBI:30013"/>
        <dbReference type="ChEBI" id="CHEBI:30616"/>
        <dbReference type="ChEBI" id="CHEBI:61977"/>
        <dbReference type="ChEBI" id="CHEBI:456216"/>
        <dbReference type="EC" id="2.7.11.1"/>
    </reaction>
</comment>
<dbReference type="InterPro" id="IPR008266">
    <property type="entry name" value="Tyr_kinase_AS"/>
</dbReference>
<dbReference type="PROSITE" id="PS50011">
    <property type="entry name" value="PROTEIN_KINASE_DOM"/>
    <property type="match status" value="1"/>
</dbReference>
<dbReference type="AlphaFoldDB" id="A0A1B8GSN0"/>
<evidence type="ECO:0000256" key="8">
    <source>
        <dbReference type="ARBA" id="ARBA00047899"/>
    </source>
</evidence>
<evidence type="ECO:0000256" key="5">
    <source>
        <dbReference type="ARBA" id="ARBA00019973"/>
    </source>
</evidence>
<reference evidence="12" key="2">
    <citation type="journal article" date="2018" name="Nat. Commun.">
        <title>Extreme sensitivity to ultraviolet light in the fungal pathogen causing white-nose syndrome of bats.</title>
        <authorList>
            <person name="Palmer J.M."/>
            <person name="Drees K.P."/>
            <person name="Foster J.T."/>
            <person name="Lindner D.L."/>
        </authorList>
    </citation>
    <scope>NUCLEOTIDE SEQUENCE [LARGE SCALE GENOMIC DNA]</scope>
    <source>
        <strain evidence="12">UAMH 10579</strain>
    </source>
</reference>
<reference evidence="11 12" key="1">
    <citation type="submission" date="2016-03" db="EMBL/GenBank/DDBJ databases">
        <title>Comparative genomics of Pseudogymnoascus destructans, the fungus causing white-nose syndrome of bats.</title>
        <authorList>
            <person name="Palmer J.M."/>
            <person name="Drees K.P."/>
            <person name="Foster J.T."/>
            <person name="Lindner D.L."/>
        </authorList>
    </citation>
    <scope>NUCLEOTIDE SEQUENCE [LARGE SCALE GENOMIC DNA]</scope>
    <source>
        <strain evidence="11 12">UAMH 10579</strain>
    </source>
</reference>
<dbReference type="GeneID" id="28836805"/>
<dbReference type="InterPro" id="IPR000719">
    <property type="entry name" value="Prot_kinase_dom"/>
</dbReference>
<dbReference type="Proteomes" id="UP000091956">
    <property type="component" value="Unassembled WGS sequence"/>
</dbReference>
<comment type="function">
    <text evidence="1">Component of the EKC/KEOPS complex that is required for the formation of a threonylcarbamoyl group on adenosine at position 37 (t(6)A37) in tRNAs that read codons beginning with adenine. The complex is probably involved in the transfer of the threonylcarbamoyl moiety of threonylcarbamoyl-AMP (TC-AMP) to the N6 group of A37. BUD32 has ATPase activity in the context of the EKC/KEOPS complex and likely plays a supporting role to the catalytic subunit KAE1. The EKC/KEOPS complex also promotes both telomere uncapping and telomere elongation. The complex is required for efficient recruitment of transcriptional coactivators.</text>
</comment>
<evidence type="ECO:0000313" key="12">
    <source>
        <dbReference type="Proteomes" id="UP000091956"/>
    </source>
</evidence>
<evidence type="ECO:0000256" key="3">
    <source>
        <dbReference type="ARBA" id="ARBA00012513"/>
    </source>
</evidence>
<evidence type="ECO:0000313" key="11">
    <source>
        <dbReference type="EMBL" id="OBT98844.1"/>
    </source>
</evidence>
<dbReference type="SUPFAM" id="SSF56112">
    <property type="entry name" value="Protein kinase-like (PK-like)"/>
    <property type="match status" value="1"/>
</dbReference>
<keyword evidence="12" id="KW-1185">Reference proteome</keyword>
<protein>
    <recommendedName>
        <fullName evidence="5">EKC/KEOPS complex subunit BUD32</fullName>
        <ecNumber evidence="3">2.7.11.1</ecNumber>
    </recommendedName>
    <alternativeName>
        <fullName evidence="6 7">Atypical Serine/threonine protein kinase BUD32</fullName>
    </alternativeName>
    <alternativeName>
        <fullName evidence="4">EKC/KEOPS complex subunit bud32</fullName>
    </alternativeName>
</protein>
<gene>
    <name evidence="11" type="ORF">VE01_03419</name>
</gene>
<dbReference type="GO" id="GO:0005524">
    <property type="term" value="F:ATP binding"/>
    <property type="evidence" value="ECO:0007669"/>
    <property type="project" value="InterPro"/>
</dbReference>
<dbReference type="EC" id="2.7.11.1" evidence="3"/>
<sequence length="371" mass="42537">MIDPTYRFWSPYEDKPNGGPYSWHILDCDQRRWVTVTGSPKAVPRDPDAIKILRRHIDQLDPAVHKITVSDEGDIVSISSHPNDEAAWFVHYPRYDPRDVPNGHTTLMRTQMEEVDRVGHSVDMVRYEDGPGKSQLGIFKYSMIYIHLDRIWNELQIMMALPKHELIVPFGRIVLDDVEPRILGFTVPFIPGGTFDENKTRPFRFAWLQQLTSLVDELHFKFGIYHQDIAGRNIVVDPVTGKIRLFDFEFAAKIGSPSVDIYRNDIDQVIFTIYEILTLDVHFREIASWDQDVKAIEEMAEWDVKIPIEAGNGGIKEIRSFLAEWAAGRRSKAQNGPVNATSQLDWPGFPPQTPVLYTSRDRAYNIEGGSS</sequence>